<dbReference type="EMBL" id="GECZ01016455">
    <property type="protein sequence ID" value="JAS53314.1"/>
    <property type="molecule type" value="Transcribed_RNA"/>
</dbReference>
<feature type="region of interest" description="Disordered" evidence="1">
    <location>
        <begin position="95"/>
        <end position="141"/>
    </location>
</feature>
<proteinExistence type="predicted"/>
<feature type="compositionally biased region" description="Polar residues" evidence="1">
    <location>
        <begin position="95"/>
        <end position="105"/>
    </location>
</feature>
<evidence type="ECO:0000256" key="1">
    <source>
        <dbReference type="SAM" id="MobiDB-lite"/>
    </source>
</evidence>
<evidence type="ECO:0000313" key="2">
    <source>
        <dbReference type="EMBL" id="JAS53314.1"/>
    </source>
</evidence>
<accession>A0A1B6FT10</accession>
<feature type="non-terminal residue" evidence="2">
    <location>
        <position position="1"/>
    </location>
</feature>
<name>A0A1B6FT10_9HEMI</name>
<dbReference type="AlphaFoldDB" id="A0A1B6FT10"/>
<sequence length="141" mass="15869">LHKFGPEGAPVYNLKFTGHLSSGHFDAYEHVTNTISQPIVSQTSGFECHVPGNTLEPKLKRSKWMTTSQGIDTSKITTIQPECVSEAQADPQAMQYQNKNSQPNDAIQEKNKKRVKRRGTYSDVPRLKQLREASAKYKKAH</sequence>
<feature type="compositionally biased region" description="Basic and acidic residues" evidence="1">
    <location>
        <begin position="125"/>
        <end position="135"/>
    </location>
</feature>
<organism evidence="2">
    <name type="scientific">Cuerna arida</name>
    <dbReference type="NCBI Taxonomy" id="1464854"/>
    <lineage>
        <taxon>Eukaryota</taxon>
        <taxon>Metazoa</taxon>
        <taxon>Ecdysozoa</taxon>
        <taxon>Arthropoda</taxon>
        <taxon>Hexapoda</taxon>
        <taxon>Insecta</taxon>
        <taxon>Pterygota</taxon>
        <taxon>Neoptera</taxon>
        <taxon>Paraneoptera</taxon>
        <taxon>Hemiptera</taxon>
        <taxon>Auchenorrhyncha</taxon>
        <taxon>Membracoidea</taxon>
        <taxon>Cicadellidae</taxon>
        <taxon>Cicadellinae</taxon>
        <taxon>Proconiini</taxon>
        <taxon>Cuerna</taxon>
    </lineage>
</organism>
<feature type="non-terminal residue" evidence="2">
    <location>
        <position position="141"/>
    </location>
</feature>
<protein>
    <submittedName>
        <fullName evidence="2">Uncharacterized protein</fullName>
    </submittedName>
</protein>
<gene>
    <name evidence="2" type="ORF">g.7090</name>
</gene>
<reference evidence="2" key="1">
    <citation type="submission" date="2015-11" db="EMBL/GenBank/DDBJ databases">
        <title>De novo transcriptome assembly of four potential Pierce s Disease insect vectors from Arizona vineyards.</title>
        <authorList>
            <person name="Tassone E.E."/>
        </authorList>
    </citation>
    <scope>NUCLEOTIDE SEQUENCE</scope>
</reference>